<dbReference type="AlphaFoldDB" id="A0A4R1MRX5"/>
<name>A0A4R1MRX5_9FIRM</name>
<dbReference type="InterPro" id="IPR002187">
    <property type="entry name" value="N-reg_PII"/>
</dbReference>
<dbReference type="Pfam" id="PF00543">
    <property type="entry name" value="P-II"/>
    <property type="match status" value="1"/>
</dbReference>
<dbReference type="SUPFAM" id="SSF54913">
    <property type="entry name" value="GlnB-like"/>
    <property type="match status" value="2"/>
</dbReference>
<gene>
    <name evidence="1" type="ORF">EDC19_1511</name>
</gene>
<evidence type="ECO:0000313" key="2">
    <source>
        <dbReference type="Proteomes" id="UP000294545"/>
    </source>
</evidence>
<accession>A0A4R1MRX5</accession>
<proteinExistence type="predicted"/>
<organism evidence="1 2">
    <name type="scientific">Natranaerovirga hydrolytica</name>
    <dbReference type="NCBI Taxonomy" id="680378"/>
    <lineage>
        <taxon>Bacteria</taxon>
        <taxon>Bacillati</taxon>
        <taxon>Bacillota</taxon>
        <taxon>Clostridia</taxon>
        <taxon>Lachnospirales</taxon>
        <taxon>Natranaerovirgaceae</taxon>
        <taxon>Natranaerovirga</taxon>
    </lineage>
</organism>
<sequence length="223" mass="24348">MNKEESILCYDLNIFIVKMGMGSKVLSQAKKSGLTGGTVIIGKGTIKNPILKFLELAENHKEIVLILGPQEKSIEFIEKASKHFNFIKPNNGIAFSMSVISIVGAKNSIGDKENICESKGDNMHNSIFAIVERGTAQKVVDAANEAGARGGTIINARGSGIHETSKIFSIDIEPEKEIVLILVENEITDKVCDRIREKTEIDKAGKGILFVQNVNKAYGLFKK</sequence>
<keyword evidence="2" id="KW-1185">Reference proteome</keyword>
<dbReference type="InterPro" id="IPR015867">
    <property type="entry name" value="N-reg_PII/ATP_PRibTrfase_C"/>
</dbReference>
<protein>
    <submittedName>
        <fullName evidence="1">Nitrogen regulatory protein P-II family</fullName>
    </submittedName>
</protein>
<dbReference type="Gene3D" id="3.30.70.120">
    <property type="match status" value="2"/>
</dbReference>
<dbReference type="Proteomes" id="UP000294545">
    <property type="component" value="Unassembled WGS sequence"/>
</dbReference>
<dbReference type="PROSITE" id="PS51343">
    <property type="entry name" value="PII_GLNB_DOM"/>
    <property type="match status" value="1"/>
</dbReference>
<reference evidence="1 2" key="1">
    <citation type="submission" date="2019-03" db="EMBL/GenBank/DDBJ databases">
        <title>Genomic Encyclopedia of Type Strains, Phase IV (KMG-IV): sequencing the most valuable type-strain genomes for metagenomic binning, comparative biology and taxonomic classification.</title>
        <authorList>
            <person name="Goeker M."/>
        </authorList>
    </citation>
    <scope>NUCLEOTIDE SEQUENCE [LARGE SCALE GENOMIC DNA]</scope>
    <source>
        <strain evidence="1 2">DSM 24176</strain>
    </source>
</reference>
<evidence type="ECO:0000313" key="1">
    <source>
        <dbReference type="EMBL" id="TCK93319.1"/>
    </source>
</evidence>
<dbReference type="RefSeq" id="WP_243117004.1">
    <property type="nucleotide sequence ID" value="NZ_SMGQ01000012.1"/>
</dbReference>
<dbReference type="GO" id="GO:0006808">
    <property type="term" value="P:regulation of nitrogen utilization"/>
    <property type="evidence" value="ECO:0007669"/>
    <property type="project" value="InterPro"/>
</dbReference>
<dbReference type="EMBL" id="SMGQ01000012">
    <property type="protein sequence ID" value="TCK93319.1"/>
    <property type="molecule type" value="Genomic_DNA"/>
</dbReference>
<dbReference type="GO" id="GO:0030234">
    <property type="term" value="F:enzyme regulator activity"/>
    <property type="evidence" value="ECO:0007669"/>
    <property type="project" value="InterPro"/>
</dbReference>
<dbReference type="InterPro" id="IPR011322">
    <property type="entry name" value="N-reg_PII-like_a/b"/>
</dbReference>
<dbReference type="SMART" id="SM00938">
    <property type="entry name" value="P-II"/>
    <property type="match status" value="1"/>
</dbReference>
<comment type="caution">
    <text evidence="1">The sequence shown here is derived from an EMBL/GenBank/DDBJ whole genome shotgun (WGS) entry which is preliminary data.</text>
</comment>